<evidence type="ECO:0000313" key="2">
    <source>
        <dbReference type="Proteomes" id="UP000325004"/>
    </source>
</evidence>
<evidence type="ECO:0008006" key="3">
    <source>
        <dbReference type="Google" id="ProtNLM"/>
    </source>
</evidence>
<dbReference type="AlphaFoldDB" id="A0A5C0UFI7"/>
<accession>A0A5C0UFI7</accession>
<protein>
    <recommendedName>
        <fullName evidence="3">Outer membrane protein beta-barrel domain-containing protein</fullName>
    </recommendedName>
</protein>
<dbReference type="Proteomes" id="UP000325004">
    <property type="component" value="Chromosome"/>
</dbReference>
<proteinExistence type="predicted"/>
<gene>
    <name evidence="1" type="ORF">FZC34_00715</name>
</gene>
<organism evidence="1 2">
    <name type="scientific">Candidatus Cytomitobacter primus</name>
    <dbReference type="NCBI Taxonomy" id="2066024"/>
    <lineage>
        <taxon>Bacteria</taxon>
        <taxon>Pseudomonadati</taxon>
        <taxon>Pseudomonadota</taxon>
        <taxon>Alphaproteobacteria</taxon>
        <taxon>Holosporales</taxon>
        <taxon>Holosporaceae</taxon>
        <taxon>Candidatus Cytomitobacter</taxon>
    </lineage>
</organism>
<reference evidence="1 2" key="1">
    <citation type="submission" date="2019-08" db="EMBL/GenBank/DDBJ databases">
        <title>Highly reduced genomes of protist endosymbionts show evolutionary convergence.</title>
        <authorList>
            <person name="George E."/>
            <person name="Husnik F."/>
            <person name="Tashyreva D."/>
            <person name="Prokopchuk G."/>
            <person name="Horak A."/>
            <person name="Kwong W.K."/>
            <person name="Lukes J."/>
            <person name="Keeling P.J."/>
        </authorList>
    </citation>
    <scope>NUCLEOTIDE SEQUENCE [LARGE SCALE GENOMIC DNA]</scope>
    <source>
        <strain evidence="1">1604LC</strain>
    </source>
</reference>
<sequence>MNNKKIAIAVMVCALFNHSKTNTATCTGKYDRAYLKVGVGAQGLTDLKVSALGQKAIISMKNHKDAFMSNMHMSLEGVIMANKNIGGCIGVDVHDQYKDLTMTDDASNTSSKSQFQLKSFIDLSMGLFLRFHIKNNLSAYGKLFSNLKRYNGYTKHSNIKGIWTNGFGSALGLHYRKNDIFGMFCEAKIKYYTNISLKTGSAIISITPPKEFGASVGFTVNLMK</sequence>
<name>A0A5C0UFI7_9PROT</name>
<keyword evidence="2" id="KW-1185">Reference proteome</keyword>
<evidence type="ECO:0000313" key="1">
    <source>
        <dbReference type="EMBL" id="QEK38441.1"/>
    </source>
</evidence>
<dbReference type="RefSeq" id="WP_148971557.1">
    <property type="nucleotide sequence ID" value="NZ_CP043316.1"/>
</dbReference>
<dbReference type="EMBL" id="CP043316">
    <property type="protein sequence ID" value="QEK38441.1"/>
    <property type="molecule type" value="Genomic_DNA"/>
</dbReference>
<dbReference type="KEGG" id="cpri:FZC34_00715"/>